<evidence type="ECO:0000313" key="2">
    <source>
        <dbReference type="Proteomes" id="UP001148838"/>
    </source>
</evidence>
<keyword evidence="2" id="KW-1185">Reference proteome</keyword>
<gene>
    <name evidence="1" type="ORF">ANN_00905</name>
</gene>
<dbReference type="EMBL" id="JAJSOF020000003">
    <property type="protein sequence ID" value="KAJ4449505.1"/>
    <property type="molecule type" value="Genomic_DNA"/>
</dbReference>
<reference evidence="1 2" key="1">
    <citation type="journal article" date="2022" name="Allergy">
        <title>Genome assembly and annotation of Periplaneta americana reveal a comprehensive cockroach allergen profile.</title>
        <authorList>
            <person name="Wang L."/>
            <person name="Xiong Q."/>
            <person name="Saelim N."/>
            <person name="Wang L."/>
            <person name="Nong W."/>
            <person name="Wan A.T."/>
            <person name="Shi M."/>
            <person name="Liu X."/>
            <person name="Cao Q."/>
            <person name="Hui J.H.L."/>
            <person name="Sookrung N."/>
            <person name="Leung T.F."/>
            <person name="Tungtrongchitr A."/>
            <person name="Tsui S.K.W."/>
        </authorList>
    </citation>
    <scope>NUCLEOTIDE SEQUENCE [LARGE SCALE GENOMIC DNA]</scope>
    <source>
        <strain evidence="1">PWHHKU_190912</strain>
    </source>
</reference>
<sequence>MVGLCEGGNATPGSLQATGNEFQSLGRAIVKEDEYEEVRWDGIVSIVSWRERVFRLWWEERDLHQISEASSYVDDPEEFVSATYSTSLHSSEKGKEKNLQAFHGNLTEKKKKFKATKGGIAPIEIDCQLCQVYGPNIMSKQMVRCSTRSSVMMVGLPTAPRRAHFGVLLKIVYSSDAPSACS</sequence>
<name>A0ABQ8TW46_PERAM</name>
<dbReference type="Proteomes" id="UP001148838">
    <property type="component" value="Unassembled WGS sequence"/>
</dbReference>
<comment type="caution">
    <text evidence="1">The sequence shown here is derived from an EMBL/GenBank/DDBJ whole genome shotgun (WGS) entry which is preliminary data.</text>
</comment>
<evidence type="ECO:0000313" key="1">
    <source>
        <dbReference type="EMBL" id="KAJ4449505.1"/>
    </source>
</evidence>
<proteinExistence type="predicted"/>
<protein>
    <submittedName>
        <fullName evidence="1">Uncharacterized protein</fullName>
    </submittedName>
</protein>
<organism evidence="1 2">
    <name type="scientific">Periplaneta americana</name>
    <name type="common">American cockroach</name>
    <name type="synonym">Blatta americana</name>
    <dbReference type="NCBI Taxonomy" id="6978"/>
    <lineage>
        <taxon>Eukaryota</taxon>
        <taxon>Metazoa</taxon>
        <taxon>Ecdysozoa</taxon>
        <taxon>Arthropoda</taxon>
        <taxon>Hexapoda</taxon>
        <taxon>Insecta</taxon>
        <taxon>Pterygota</taxon>
        <taxon>Neoptera</taxon>
        <taxon>Polyneoptera</taxon>
        <taxon>Dictyoptera</taxon>
        <taxon>Blattodea</taxon>
        <taxon>Blattoidea</taxon>
        <taxon>Blattidae</taxon>
        <taxon>Blattinae</taxon>
        <taxon>Periplaneta</taxon>
    </lineage>
</organism>
<accession>A0ABQ8TW46</accession>